<sequence>MGSMAYAPLLNTTNKSPSPRRHVDSQSPAWTSTTQEPYYSNEDIEILHEIVSIAQEKLDNVGGARLLPAAALFKAYDEVLPQHGIDPDDENHLSRLIFRIGGEKGTLSLPEKFQAVLANSQ</sequence>
<evidence type="ECO:0000313" key="3">
    <source>
        <dbReference type="Proteomes" id="UP000076744"/>
    </source>
</evidence>
<accession>A0A167RRB4</accession>
<keyword evidence="3" id="KW-1185">Reference proteome</keyword>
<evidence type="ECO:0000256" key="1">
    <source>
        <dbReference type="SAM" id="MobiDB-lite"/>
    </source>
</evidence>
<protein>
    <submittedName>
        <fullName evidence="2">Sfi1 spindle body</fullName>
    </submittedName>
</protein>
<feature type="compositionally biased region" description="Polar residues" evidence="1">
    <location>
        <begin position="25"/>
        <end position="35"/>
    </location>
</feature>
<dbReference type="AlphaFoldDB" id="A0A167RRB4"/>
<organism evidence="2 3">
    <name type="scientific">Cordyceps fumosorosea (strain ARSEF 2679)</name>
    <name type="common">Isaria fumosorosea</name>
    <dbReference type="NCBI Taxonomy" id="1081104"/>
    <lineage>
        <taxon>Eukaryota</taxon>
        <taxon>Fungi</taxon>
        <taxon>Dikarya</taxon>
        <taxon>Ascomycota</taxon>
        <taxon>Pezizomycotina</taxon>
        <taxon>Sordariomycetes</taxon>
        <taxon>Hypocreomycetidae</taxon>
        <taxon>Hypocreales</taxon>
        <taxon>Cordycipitaceae</taxon>
        <taxon>Cordyceps</taxon>
    </lineage>
</organism>
<dbReference type="STRING" id="1081104.A0A167RRB4"/>
<dbReference type="RefSeq" id="XP_018702729.1">
    <property type="nucleotide sequence ID" value="XM_018850241.1"/>
</dbReference>
<evidence type="ECO:0000313" key="2">
    <source>
        <dbReference type="EMBL" id="OAA58854.1"/>
    </source>
</evidence>
<proteinExistence type="predicted"/>
<dbReference type="Proteomes" id="UP000076744">
    <property type="component" value="Unassembled WGS sequence"/>
</dbReference>
<name>A0A167RRB4_CORFA</name>
<comment type="caution">
    <text evidence="2">The sequence shown here is derived from an EMBL/GenBank/DDBJ whole genome shotgun (WGS) entry which is preliminary data.</text>
</comment>
<gene>
    <name evidence="2" type="ORF">ISF_06637</name>
</gene>
<dbReference type="EMBL" id="AZHB01000017">
    <property type="protein sequence ID" value="OAA58854.1"/>
    <property type="molecule type" value="Genomic_DNA"/>
</dbReference>
<reference evidence="2 3" key="1">
    <citation type="journal article" date="2016" name="Genome Biol. Evol.">
        <title>Divergent and convergent evolution of fungal pathogenicity.</title>
        <authorList>
            <person name="Shang Y."/>
            <person name="Xiao G."/>
            <person name="Zheng P."/>
            <person name="Cen K."/>
            <person name="Zhan S."/>
            <person name="Wang C."/>
        </authorList>
    </citation>
    <scope>NUCLEOTIDE SEQUENCE [LARGE SCALE GENOMIC DNA]</scope>
    <source>
        <strain evidence="2 3">ARSEF 2679</strain>
    </source>
</reference>
<feature type="region of interest" description="Disordered" evidence="1">
    <location>
        <begin position="1"/>
        <end position="35"/>
    </location>
</feature>
<dbReference type="GeneID" id="30022929"/>
<dbReference type="OrthoDB" id="5215300at2759"/>